<evidence type="ECO:0000256" key="1">
    <source>
        <dbReference type="ARBA" id="ARBA00004651"/>
    </source>
</evidence>
<proteinExistence type="predicted"/>
<dbReference type="PIRSF" id="PIRSF006060">
    <property type="entry name" value="AA_transporter"/>
    <property type="match status" value="1"/>
</dbReference>
<dbReference type="PANTHER" id="PTHR42770">
    <property type="entry name" value="AMINO ACID TRANSPORTER-RELATED"/>
    <property type="match status" value="1"/>
</dbReference>
<dbReference type="GO" id="GO:0022857">
    <property type="term" value="F:transmembrane transporter activity"/>
    <property type="evidence" value="ECO:0007669"/>
    <property type="project" value="InterPro"/>
</dbReference>
<comment type="subcellular location">
    <subcellularLocation>
        <location evidence="1">Cell membrane</location>
        <topology evidence="1">Multi-pass membrane protein</topology>
    </subcellularLocation>
</comment>
<dbReference type="RefSeq" id="WP_123019858.1">
    <property type="nucleotide sequence ID" value="NZ_JAHLXL010000048.1"/>
</dbReference>
<dbReference type="InterPro" id="IPR050367">
    <property type="entry name" value="APC_superfamily"/>
</dbReference>
<keyword evidence="5" id="KW-0472">Membrane</keyword>
<reference evidence="6 7" key="1">
    <citation type="journal article" date="2018" name="Front. Microbiol.">
        <title>Conversion of Methionine to Cysteine in Lactobacillus paracasei Depends on the Highly Mobile cysK-ctl-cysE Gene Cluster.</title>
        <authorList>
            <person name="Wuthrich D."/>
            <person name="Irmler S."/>
            <person name="Berthoud H."/>
            <person name="Guggenbuhl B."/>
            <person name="Eugster E."/>
            <person name="Bruggmann R."/>
        </authorList>
    </citation>
    <scope>NUCLEOTIDE SEQUENCE [LARGE SCALE GENOMIC DNA]</scope>
    <source>
        <strain evidence="6 7">FAM6012</strain>
    </source>
</reference>
<dbReference type="PANTHER" id="PTHR42770:SF18">
    <property type="entry name" value="ARGININE_AGMATINE ANTIPORTER"/>
    <property type="match status" value="1"/>
</dbReference>
<keyword evidence="2" id="KW-1003">Cell membrane</keyword>
<dbReference type="Pfam" id="PF13520">
    <property type="entry name" value="AA_permease_2"/>
    <property type="match status" value="1"/>
</dbReference>
<keyword evidence="4" id="KW-1133">Transmembrane helix</keyword>
<protein>
    <submittedName>
        <fullName evidence="6">Serine/threonine exchanger SteT</fullName>
    </submittedName>
</protein>
<dbReference type="AlphaFoldDB" id="A0A6H3FJZ2"/>
<dbReference type="Gene3D" id="1.20.1740.10">
    <property type="entry name" value="Amino acid/polyamine transporter I"/>
    <property type="match status" value="1"/>
</dbReference>
<sequence length="438" mass="46234">MRKPSGRHRGTNKTLSFASVILLGINGIIGSGIFLLPGTLYQEAGLGSVSAIVLAGLSTTLIALSYAMLASKIDDDGGAWVYSNRAFGAFGAFGAFVGFQTGWFGWFLGVITIAAELAAFLTALGGLIPVVKQRGVYISVALVIIAALIAINLIGPNILTFIDNISSALKIIILIAVIAAGGYFISTHGLHVSQPQAVSSDFRTAFSTAFYMFTGFSFLPVAANKMKNPEKTLPRALMVVMLIVIAIYGMAQMTTIVILSTNLTAETLPVAAAFATVVGSIGKTVAILGMLISILGVAVAVSFDTPIEMASLATEKTLLPAVFGRTNKSGAPFVAIWLTIGIAAMLVVSGSYLFLVNLIVFSAFLQYITTILAWFKLRHDPTLPAGIHLPMAPLLMGFALLLIGYLMTSATWLTWLIAVIVALIGSVIYATDTRRRGE</sequence>
<dbReference type="InterPro" id="IPR002293">
    <property type="entry name" value="AA/rel_permease1"/>
</dbReference>
<dbReference type="GO" id="GO:0005886">
    <property type="term" value="C:plasma membrane"/>
    <property type="evidence" value="ECO:0007669"/>
    <property type="project" value="UniProtKB-SubCell"/>
</dbReference>
<evidence type="ECO:0000256" key="3">
    <source>
        <dbReference type="ARBA" id="ARBA00022692"/>
    </source>
</evidence>
<evidence type="ECO:0000256" key="5">
    <source>
        <dbReference type="ARBA" id="ARBA00023136"/>
    </source>
</evidence>
<evidence type="ECO:0000313" key="7">
    <source>
        <dbReference type="Proteomes" id="UP000284123"/>
    </source>
</evidence>
<dbReference type="EMBL" id="LKGI01000093">
    <property type="protein sequence ID" value="RNE26923.1"/>
    <property type="molecule type" value="Genomic_DNA"/>
</dbReference>
<evidence type="ECO:0000256" key="4">
    <source>
        <dbReference type="ARBA" id="ARBA00022989"/>
    </source>
</evidence>
<organism evidence="6 7">
    <name type="scientific">Lacticaseibacillus paracasei</name>
    <name type="common">Lactobacillus paracasei</name>
    <dbReference type="NCBI Taxonomy" id="1597"/>
    <lineage>
        <taxon>Bacteria</taxon>
        <taxon>Bacillati</taxon>
        <taxon>Bacillota</taxon>
        <taxon>Bacilli</taxon>
        <taxon>Lactobacillales</taxon>
        <taxon>Lactobacillaceae</taxon>
        <taxon>Lacticaseibacillus</taxon>
    </lineage>
</organism>
<dbReference type="Proteomes" id="UP000284123">
    <property type="component" value="Unassembled WGS sequence"/>
</dbReference>
<evidence type="ECO:0000313" key="6">
    <source>
        <dbReference type="EMBL" id="RNE26923.1"/>
    </source>
</evidence>
<comment type="caution">
    <text evidence="6">The sequence shown here is derived from an EMBL/GenBank/DDBJ whole genome shotgun (WGS) entry which is preliminary data.</text>
</comment>
<accession>A0A6H3FJZ2</accession>
<keyword evidence="3" id="KW-0812">Transmembrane</keyword>
<name>A0A6H3FJZ2_LACPA</name>
<gene>
    <name evidence="6" type="ORF">FAM6012_02711</name>
</gene>
<evidence type="ECO:0000256" key="2">
    <source>
        <dbReference type="ARBA" id="ARBA00022475"/>
    </source>
</evidence>